<dbReference type="GO" id="GO:0004553">
    <property type="term" value="F:hydrolase activity, hydrolyzing O-glycosyl compounds"/>
    <property type="evidence" value="ECO:0007669"/>
    <property type="project" value="InterPro"/>
</dbReference>
<dbReference type="InterPro" id="IPR036434">
    <property type="entry name" value="Beta_cellobiohydrolase_sf"/>
</dbReference>
<dbReference type="eggNOG" id="ENOG502QWHE">
    <property type="taxonomic scope" value="Eukaryota"/>
</dbReference>
<dbReference type="OrthoDB" id="64893at2759"/>
<keyword evidence="1" id="KW-0812">Transmembrane</keyword>
<evidence type="ECO:0000256" key="2">
    <source>
        <dbReference type="SAM" id="SignalP"/>
    </source>
</evidence>
<dbReference type="PRINTS" id="PR00733">
    <property type="entry name" value="GLHYDRLASE6"/>
</dbReference>
<dbReference type="InterPro" id="IPR016288">
    <property type="entry name" value="Beta_cellobiohydrolase"/>
</dbReference>
<proteinExistence type="predicted"/>
<dbReference type="RefSeq" id="XP_008618257.1">
    <property type="nucleotide sequence ID" value="XM_008620035.1"/>
</dbReference>
<protein>
    <recommendedName>
        <fullName evidence="5">Glycoside hydrolase</fullName>
    </recommendedName>
</protein>
<keyword evidence="4" id="KW-1185">Reference proteome</keyword>
<feature type="transmembrane region" description="Helical" evidence="1">
    <location>
        <begin position="363"/>
        <end position="383"/>
    </location>
</feature>
<dbReference type="InParanoid" id="T0RFE1"/>
<dbReference type="STRING" id="1156394.T0RFE1"/>
<evidence type="ECO:0000313" key="4">
    <source>
        <dbReference type="Proteomes" id="UP000030762"/>
    </source>
</evidence>
<dbReference type="VEuPathDB" id="FungiDB:SDRG_13934"/>
<feature type="chain" id="PRO_5025411879" description="Glycoside hydrolase" evidence="2">
    <location>
        <begin position="35"/>
        <end position="419"/>
    </location>
</feature>
<dbReference type="Pfam" id="PF01341">
    <property type="entry name" value="Glyco_hydro_6"/>
    <property type="match status" value="1"/>
</dbReference>
<dbReference type="Proteomes" id="UP000030762">
    <property type="component" value="Unassembled WGS sequence"/>
</dbReference>
<dbReference type="SUPFAM" id="SSF51989">
    <property type="entry name" value="Glycosyl hydrolases family 6, cellulases"/>
    <property type="match status" value="1"/>
</dbReference>
<keyword evidence="1" id="KW-0472">Membrane</keyword>
<dbReference type="GO" id="GO:0030245">
    <property type="term" value="P:cellulose catabolic process"/>
    <property type="evidence" value="ECO:0007669"/>
    <property type="project" value="InterPro"/>
</dbReference>
<evidence type="ECO:0000313" key="3">
    <source>
        <dbReference type="EMBL" id="EQC28387.1"/>
    </source>
</evidence>
<evidence type="ECO:0000256" key="1">
    <source>
        <dbReference type="SAM" id="Phobius"/>
    </source>
</evidence>
<keyword evidence="2" id="KW-0732">Signal</keyword>
<gene>
    <name evidence="3" type="ORF">SDRG_13934</name>
</gene>
<dbReference type="Gene3D" id="3.20.20.40">
    <property type="entry name" value="1, 4-beta cellobiohydrolase"/>
    <property type="match status" value="1"/>
</dbReference>
<dbReference type="OMA" id="LTENAYH"/>
<reference evidence="3 4" key="1">
    <citation type="submission" date="2012-04" db="EMBL/GenBank/DDBJ databases">
        <title>The Genome Sequence of Saprolegnia declina VS20.</title>
        <authorList>
            <consortium name="The Broad Institute Genome Sequencing Platform"/>
            <person name="Russ C."/>
            <person name="Nusbaum C."/>
            <person name="Tyler B."/>
            <person name="van West P."/>
            <person name="Dieguez-Uribeondo J."/>
            <person name="de Bruijn I."/>
            <person name="Tripathy S."/>
            <person name="Jiang R."/>
            <person name="Young S.K."/>
            <person name="Zeng Q."/>
            <person name="Gargeya S."/>
            <person name="Fitzgerald M."/>
            <person name="Haas B."/>
            <person name="Abouelleil A."/>
            <person name="Alvarado L."/>
            <person name="Arachchi H.M."/>
            <person name="Berlin A."/>
            <person name="Chapman S.B."/>
            <person name="Goldberg J."/>
            <person name="Griggs A."/>
            <person name="Gujja S."/>
            <person name="Hansen M."/>
            <person name="Howarth C."/>
            <person name="Imamovic A."/>
            <person name="Larimer J."/>
            <person name="McCowen C."/>
            <person name="Montmayeur A."/>
            <person name="Murphy C."/>
            <person name="Neiman D."/>
            <person name="Pearson M."/>
            <person name="Priest M."/>
            <person name="Roberts A."/>
            <person name="Saif S."/>
            <person name="Shea T."/>
            <person name="Sisk P."/>
            <person name="Sykes S."/>
            <person name="Wortman J."/>
            <person name="Nusbaum C."/>
            <person name="Birren B."/>
        </authorList>
    </citation>
    <scope>NUCLEOTIDE SEQUENCE [LARGE SCALE GENOMIC DNA]</scope>
    <source>
        <strain evidence="3 4">VS20</strain>
    </source>
</reference>
<dbReference type="GeneID" id="19954661"/>
<organism evidence="3 4">
    <name type="scientific">Saprolegnia diclina (strain VS20)</name>
    <dbReference type="NCBI Taxonomy" id="1156394"/>
    <lineage>
        <taxon>Eukaryota</taxon>
        <taxon>Sar</taxon>
        <taxon>Stramenopiles</taxon>
        <taxon>Oomycota</taxon>
        <taxon>Saprolegniomycetes</taxon>
        <taxon>Saprolegniales</taxon>
        <taxon>Saprolegniaceae</taxon>
        <taxon>Saprolegnia</taxon>
    </lineage>
</organism>
<evidence type="ECO:0008006" key="5">
    <source>
        <dbReference type="Google" id="ProtNLM"/>
    </source>
</evidence>
<sequence length="419" mass="45782">MRCTHLKSHLLRKMVRFVELMAAAVACLSAAVSGQSDYPLCGISPPTYESAASQYPNYKAAFNALKNVTVASWYTDNDESAYKSMQKLLNKCGEDTLPVIIVYGLPNKDCSAKESNRGSNSIGGADAYAKWVQDLADLVGKRPVLYIMEPDAVGLALKEECAKTNGYLDNMAKAIPVLTENTNSLMYIDVGYWMLETAFNQTLVKETLKQFTSTGRINGIALGTSNYRTNAEMTTMCESFGALTENAYHCVIDTSRNYRGPKAGTGEWCNSRYAGVGVPSTNNTANDLIDYFLWLKVPGESDGVCAASGSDALKGGPNAGSFFQKAFSLMWDRGYFVDVKKMAKFNEYSDQVDLPSDNSGTSYLALGIIIAACVVIIVLGILIKRRYDAKQGRRRYADNNVVAAPRTNEAGTRKPYLSL</sequence>
<dbReference type="PANTHER" id="PTHR34876:SF4">
    <property type="entry name" value="1,4-BETA-D-GLUCAN CELLOBIOHYDROLASE C-RELATED"/>
    <property type="match status" value="1"/>
</dbReference>
<dbReference type="EMBL" id="JH767195">
    <property type="protein sequence ID" value="EQC28387.1"/>
    <property type="molecule type" value="Genomic_DNA"/>
</dbReference>
<feature type="signal peptide" evidence="2">
    <location>
        <begin position="1"/>
        <end position="34"/>
    </location>
</feature>
<name>T0RFE1_SAPDV</name>
<accession>T0RFE1</accession>
<keyword evidence="1" id="KW-1133">Transmembrane helix</keyword>
<dbReference type="AlphaFoldDB" id="T0RFE1"/>
<dbReference type="PANTHER" id="PTHR34876">
    <property type="match status" value="1"/>
</dbReference>